<organism evidence="3 4">
    <name type="scientific">Leptospira fletcheri</name>
    <dbReference type="NCBI Taxonomy" id="2484981"/>
    <lineage>
        <taxon>Bacteria</taxon>
        <taxon>Pseudomonadati</taxon>
        <taxon>Spirochaetota</taxon>
        <taxon>Spirochaetia</taxon>
        <taxon>Leptospirales</taxon>
        <taxon>Leptospiraceae</taxon>
        <taxon>Leptospira</taxon>
    </lineage>
</organism>
<dbReference type="Proteomes" id="UP000298458">
    <property type="component" value="Unassembled WGS sequence"/>
</dbReference>
<dbReference type="InterPro" id="IPR036291">
    <property type="entry name" value="NAD(P)-bd_dom_sf"/>
</dbReference>
<evidence type="ECO:0000259" key="2">
    <source>
        <dbReference type="Pfam" id="PF01370"/>
    </source>
</evidence>
<evidence type="ECO:0000313" key="3">
    <source>
        <dbReference type="EMBL" id="TGK12528.1"/>
    </source>
</evidence>
<accession>A0A4R9GIF3</accession>
<dbReference type="SUPFAM" id="SSF51735">
    <property type="entry name" value="NAD(P)-binding Rossmann-fold domains"/>
    <property type="match status" value="1"/>
</dbReference>
<reference evidence="3" key="1">
    <citation type="journal article" date="2019" name="PLoS Negl. Trop. Dis.">
        <title>Revisiting the worldwide diversity of Leptospira species in the environment.</title>
        <authorList>
            <person name="Vincent A.T."/>
            <person name="Schiettekatte O."/>
            <person name="Bourhy P."/>
            <person name="Veyrier F.J."/>
            <person name="Picardeau M."/>
        </authorList>
    </citation>
    <scope>NUCLEOTIDE SEQUENCE [LARGE SCALE GENOMIC DNA]</scope>
    <source>
        <strain evidence="3">SSW15</strain>
    </source>
</reference>
<dbReference type="Gene3D" id="3.40.50.720">
    <property type="entry name" value="NAD(P)-binding Rossmann-like Domain"/>
    <property type="match status" value="1"/>
</dbReference>
<dbReference type="EMBL" id="RQET01000004">
    <property type="protein sequence ID" value="TGK12528.1"/>
    <property type="molecule type" value="Genomic_DNA"/>
</dbReference>
<comment type="caution">
    <text evidence="3">The sequence shown here is derived from an EMBL/GenBank/DDBJ whole genome shotgun (WGS) entry which is preliminary data.</text>
</comment>
<protein>
    <submittedName>
        <fullName evidence="3">NAD(P)-dependent oxidoreductase</fullName>
    </submittedName>
</protein>
<comment type="similarity">
    <text evidence="1">Belongs to the NAD(P)-dependent epimerase/dehydratase family.</text>
</comment>
<dbReference type="OrthoDB" id="9771073at2"/>
<proteinExistence type="inferred from homology"/>
<dbReference type="InterPro" id="IPR001509">
    <property type="entry name" value="Epimerase_deHydtase"/>
</dbReference>
<name>A0A4R9GIF3_9LEPT</name>
<dbReference type="Pfam" id="PF01370">
    <property type="entry name" value="Epimerase"/>
    <property type="match status" value="1"/>
</dbReference>
<evidence type="ECO:0000256" key="1">
    <source>
        <dbReference type="ARBA" id="ARBA00007637"/>
    </source>
</evidence>
<gene>
    <name evidence="3" type="ORF">EHO60_03465</name>
</gene>
<sequence length="303" mass="33332">MKILITGATGFLGQRIVYLLKKEGGNEIYALARNQKSAKNIEKMGIKVVYGDLGEPVVLKKSLEELSPNAILHLAAEIATQRNTKLLWQVNHEGTKNLYEAAKGLGLKRFLFASTVVVGEAGGELLSEEKPLNVETEYGKTKQASEAMLLKAYQTESFPAVILRPSHIYGPGGWFADLIKDMKIGLFRIPGSGKNYWDVVHVDDVAAAFVKALHSGKAGEIYHIADDTPVLMEDFFNEAGSYLGKRKIGHAPIFLANLLRGKDPVRAATRSARSSNTKLKGLGWKPEYPDYRSGLKHTFQSMA</sequence>
<feature type="domain" description="NAD-dependent epimerase/dehydratase" evidence="2">
    <location>
        <begin position="3"/>
        <end position="225"/>
    </location>
</feature>
<dbReference type="AlphaFoldDB" id="A0A4R9GIF3"/>
<keyword evidence="4" id="KW-1185">Reference proteome</keyword>
<evidence type="ECO:0000313" key="4">
    <source>
        <dbReference type="Proteomes" id="UP000298458"/>
    </source>
</evidence>
<dbReference type="PANTHER" id="PTHR43000">
    <property type="entry name" value="DTDP-D-GLUCOSE 4,6-DEHYDRATASE-RELATED"/>
    <property type="match status" value="1"/>
</dbReference>